<gene>
    <name evidence="1" type="ORF">BN1804_03523</name>
    <name evidence="2" type="ORF">JFQ69_14815</name>
</gene>
<dbReference type="RefSeq" id="WP_072065169.1">
    <property type="nucleotide sequence ID" value="NZ_CVRY01000009.1"/>
</dbReference>
<reference evidence="2 4" key="3">
    <citation type="submission" date="2020-12" db="EMBL/GenBank/DDBJ databases">
        <title>Enhanced detection system for hospital associated transmission using whole genome sequencing surveillance.</title>
        <authorList>
            <person name="Harrison L.H."/>
            <person name="Van Tyne D."/>
            <person name="Marsh J.W."/>
            <person name="Griffith M.P."/>
            <person name="Snyder D.J."/>
            <person name="Cooper V.S."/>
            <person name="Mustapha M."/>
        </authorList>
    </citation>
    <scope>NUCLEOTIDE SEQUENCE [LARGE SCALE GENOMIC DNA]</scope>
    <source>
        <strain evidence="2 4">PR00195</strain>
    </source>
</reference>
<evidence type="ECO:0008006" key="5">
    <source>
        <dbReference type="Google" id="ProtNLM"/>
    </source>
</evidence>
<evidence type="ECO:0000313" key="4">
    <source>
        <dbReference type="Proteomes" id="UP000619976"/>
    </source>
</evidence>
<reference evidence="1" key="2">
    <citation type="submission" date="2015-06" db="EMBL/GenBank/DDBJ databases">
        <authorList>
            <person name="Urmite Genomes Urmite Genomes"/>
        </authorList>
    </citation>
    <scope>NUCLEOTIDE SEQUENCE [LARGE SCALE GENOMIC DNA]</scope>
    <source>
        <strain evidence="1">CSUR P1867</strain>
    </source>
</reference>
<dbReference type="EMBL" id="JAEKCB010000008">
    <property type="protein sequence ID" value="MBJ2118933.1"/>
    <property type="molecule type" value="Genomic_DNA"/>
</dbReference>
<proteinExistence type="predicted"/>
<dbReference type="Proteomes" id="UP000183920">
    <property type="component" value="Unassembled WGS sequence"/>
</dbReference>
<dbReference type="Pfam" id="PF06892">
    <property type="entry name" value="Phage_CP76"/>
    <property type="match status" value="1"/>
</dbReference>
<dbReference type="AlphaFoldDB" id="A0A0G4QHS5"/>
<sequence length="152" mass="16984">MSNQSIKQVVKEMCEATAGGREAMAGALGLSLTSFNNKLYEKNGCRSFDLNELLAMQDISKTVLFAEFVARESNRLLVDRVNPAELDTTELFTLRSNVDEMQGRLALLMKDSLADGVIDGDEEQKIKMMLDGLISQTRTFMNAFVSLHQKRN</sequence>
<evidence type="ECO:0000313" key="3">
    <source>
        <dbReference type="Proteomes" id="UP000183920"/>
    </source>
</evidence>
<dbReference type="EMBL" id="CVRY01000009">
    <property type="protein sequence ID" value="CRL65468.1"/>
    <property type="molecule type" value="Genomic_DNA"/>
</dbReference>
<keyword evidence="4" id="KW-1185">Reference proteome</keyword>
<protein>
    <recommendedName>
        <fullName evidence="5">Phage regulatory protein CII (CP76)</fullName>
    </recommendedName>
</protein>
<reference evidence="3" key="1">
    <citation type="submission" date="2015-06" db="EMBL/GenBank/DDBJ databases">
        <authorList>
            <person name="Urmite Genomes"/>
        </authorList>
    </citation>
    <scope>NUCLEOTIDE SEQUENCE [LARGE SCALE GENOMIC DNA]</scope>
    <source>
        <strain evidence="3">CSUR P1867</strain>
    </source>
</reference>
<name>A0A0G4QHS5_9GAMM</name>
<dbReference type="InterPro" id="IPR048188">
    <property type="entry name" value="YmfL-like"/>
</dbReference>
<evidence type="ECO:0000313" key="2">
    <source>
        <dbReference type="EMBL" id="MBJ2118933.1"/>
    </source>
</evidence>
<accession>A0A0G4QHS5</accession>
<evidence type="ECO:0000313" key="1">
    <source>
        <dbReference type="EMBL" id="CRL65468.1"/>
    </source>
</evidence>
<organism evidence="1 3">
    <name type="scientific">Proteus penneri</name>
    <dbReference type="NCBI Taxonomy" id="102862"/>
    <lineage>
        <taxon>Bacteria</taxon>
        <taxon>Pseudomonadati</taxon>
        <taxon>Pseudomonadota</taxon>
        <taxon>Gammaproteobacteria</taxon>
        <taxon>Enterobacterales</taxon>
        <taxon>Morganellaceae</taxon>
        <taxon>Proteus</taxon>
    </lineage>
</organism>
<dbReference type="InterPro" id="IPR009679">
    <property type="entry name" value="Phage_186_CII-like"/>
</dbReference>
<dbReference type="GO" id="GO:0003677">
    <property type="term" value="F:DNA binding"/>
    <property type="evidence" value="ECO:0007669"/>
    <property type="project" value="InterPro"/>
</dbReference>
<dbReference type="NCBIfam" id="NF041471">
    <property type="entry name" value="phage_reg_YmfL"/>
    <property type="match status" value="1"/>
</dbReference>
<dbReference type="Proteomes" id="UP000619976">
    <property type="component" value="Unassembled WGS sequence"/>
</dbReference>